<reference evidence="3 4" key="1">
    <citation type="submission" date="2018-05" db="EMBL/GenBank/DDBJ databases">
        <title>Genomic Encyclopedia of Type Strains, Phase IV (KMG-IV): sequencing the most valuable type-strain genomes for metagenomic binning, comparative biology and taxonomic classification.</title>
        <authorList>
            <person name="Goeker M."/>
        </authorList>
    </citation>
    <scope>NUCLEOTIDE SEQUENCE [LARGE SCALE GENOMIC DNA]</scope>
    <source>
        <strain evidence="3 4">DSM 103371</strain>
    </source>
</reference>
<dbReference type="InterPro" id="IPR002347">
    <property type="entry name" value="SDR_fam"/>
</dbReference>
<dbReference type="Gene3D" id="3.40.50.720">
    <property type="entry name" value="NAD(P)-binding Rossmann-like Domain"/>
    <property type="match status" value="1"/>
</dbReference>
<evidence type="ECO:0000256" key="1">
    <source>
        <dbReference type="ARBA" id="ARBA00006484"/>
    </source>
</evidence>
<dbReference type="EMBL" id="QGGV01000001">
    <property type="protein sequence ID" value="PWK58388.1"/>
    <property type="molecule type" value="Genomic_DNA"/>
</dbReference>
<gene>
    <name evidence="3" type="ORF">C8D95_101201</name>
</gene>
<dbReference type="KEGG" id="salo:EF888_02465"/>
<dbReference type="NCBIfam" id="NF006597">
    <property type="entry name" value="PRK09134.1"/>
    <property type="match status" value="1"/>
</dbReference>
<dbReference type="PRINTS" id="PR00081">
    <property type="entry name" value="GDHRDH"/>
</dbReference>
<evidence type="ECO:0000313" key="4">
    <source>
        <dbReference type="Proteomes" id="UP000245390"/>
    </source>
</evidence>
<sequence>MTGQALVTGGAKRLGREMALALAHRGLDVAIHYHGSEDEAQATAGEIRQAGVRAVTLRADLTVEADMQALVPLARDALGGPLTVLVNSASVFEYDNIESASRESWDRHLESNLRAPFVLTQAFAAQVPEPTLGGRWNEPTAEALIVNMIDQRVLKLTPHFMSYTIAKMGLWALTRTSAQALAPRIRVNAIGPGPTMQGARQSEAHFEGQRRSTILERGADPADIVRALLYFLDAPAVTGQLLCVDGGQHLAWKTPDIRGVE</sequence>
<evidence type="ECO:0000256" key="2">
    <source>
        <dbReference type="ARBA" id="ARBA00023002"/>
    </source>
</evidence>
<comment type="similarity">
    <text evidence="1">Belongs to the short-chain dehydrogenases/reductases (SDR) family.</text>
</comment>
<dbReference type="PANTHER" id="PTHR43639:SF1">
    <property type="entry name" value="SHORT-CHAIN DEHYDROGENASE_REDUCTASE FAMILY PROTEIN"/>
    <property type="match status" value="1"/>
</dbReference>
<evidence type="ECO:0000313" key="3">
    <source>
        <dbReference type="EMBL" id="PWK58388.1"/>
    </source>
</evidence>
<proteinExistence type="inferred from homology"/>
<dbReference type="Pfam" id="PF13561">
    <property type="entry name" value="adh_short_C2"/>
    <property type="match status" value="1"/>
</dbReference>
<accession>A0A316GBU8</accession>
<dbReference type="GO" id="GO:0016491">
    <property type="term" value="F:oxidoreductase activity"/>
    <property type="evidence" value="ECO:0007669"/>
    <property type="project" value="UniProtKB-KW"/>
</dbReference>
<dbReference type="RefSeq" id="WP_109757290.1">
    <property type="nucleotide sequence ID" value="NZ_CP034588.1"/>
</dbReference>
<dbReference type="Proteomes" id="UP000245390">
    <property type="component" value="Unassembled WGS sequence"/>
</dbReference>
<dbReference type="PANTHER" id="PTHR43639">
    <property type="entry name" value="OXIDOREDUCTASE, SHORT-CHAIN DEHYDROGENASE/REDUCTASE FAMILY (AFU_ORTHOLOGUE AFUA_5G02870)"/>
    <property type="match status" value="1"/>
</dbReference>
<dbReference type="AlphaFoldDB" id="A0A316GBU8"/>
<protein>
    <submittedName>
        <fullName evidence="3">NAD(P)-dependent dehydrogenase (Short-subunit alcohol dehydrogenase family)</fullName>
    </submittedName>
</protein>
<dbReference type="SUPFAM" id="SSF51735">
    <property type="entry name" value="NAD(P)-binding Rossmann-fold domains"/>
    <property type="match status" value="1"/>
</dbReference>
<keyword evidence="2" id="KW-0560">Oxidoreductase</keyword>
<organism evidence="3 4">
    <name type="scientific">Silicimonas algicola</name>
    <dbReference type="NCBI Taxonomy" id="1826607"/>
    <lineage>
        <taxon>Bacteria</taxon>
        <taxon>Pseudomonadati</taxon>
        <taxon>Pseudomonadota</taxon>
        <taxon>Alphaproteobacteria</taxon>
        <taxon>Rhodobacterales</taxon>
        <taxon>Paracoccaceae</taxon>
    </lineage>
</organism>
<dbReference type="OrthoDB" id="9786360at2"/>
<dbReference type="InterPro" id="IPR036291">
    <property type="entry name" value="NAD(P)-bd_dom_sf"/>
</dbReference>
<keyword evidence="4" id="KW-1185">Reference proteome</keyword>
<name>A0A316GBU8_9RHOB</name>
<comment type="caution">
    <text evidence="3">The sequence shown here is derived from an EMBL/GenBank/DDBJ whole genome shotgun (WGS) entry which is preliminary data.</text>
</comment>